<dbReference type="InterPro" id="IPR056700">
    <property type="entry name" value="DUF7798"/>
</dbReference>
<proteinExistence type="predicted"/>
<evidence type="ECO:0000313" key="4">
    <source>
        <dbReference type="EMBL" id="ONM08966.1"/>
    </source>
</evidence>
<feature type="compositionally biased region" description="Low complexity" evidence="1">
    <location>
        <begin position="11"/>
        <end position="22"/>
    </location>
</feature>
<gene>
    <name evidence="4" type="ORF">ZEAMMB73_Zm00001d033932</name>
</gene>
<organism evidence="4">
    <name type="scientific">Zea mays</name>
    <name type="common">Maize</name>
    <dbReference type="NCBI Taxonomy" id="4577"/>
    <lineage>
        <taxon>Eukaryota</taxon>
        <taxon>Viridiplantae</taxon>
        <taxon>Streptophyta</taxon>
        <taxon>Embryophyta</taxon>
        <taxon>Tracheophyta</taxon>
        <taxon>Spermatophyta</taxon>
        <taxon>Magnoliopsida</taxon>
        <taxon>Liliopsida</taxon>
        <taxon>Poales</taxon>
        <taxon>Poaceae</taxon>
        <taxon>PACMAD clade</taxon>
        <taxon>Panicoideae</taxon>
        <taxon>Andropogonodae</taxon>
        <taxon>Andropogoneae</taxon>
        <taxon>Tripsacinae</taxon>
        <taxon>Zea</taxon>
    </lineage>
</organism>
<name>A0A1D6L3D9_MAIZE</name>
<dbReference type="ExpressionAtlas" id="A0A1D6L3D9">
    <property type="expression patterns" value="baseline and differential"/>
</dbReference>
<feature type="region of interest" description="Disordered" evidence="1">
    <location>
        <begin position="1"/>
        <end position="29"/>
    </location>
</feature>
<sequence length="341" mass="37176">MSDESPPPAPAAEKSQPAEQAAGGWGGWGLSIFSEISRNAVEVAKSAIADIQQPPEQDTVPGSGEKDQEKEPEGEEEEEERRKAALDKLEKAGEDSILGQGLKAFDSSVETITTGTWQALGTAWRSGSLFVQKLENSASSLAETIQQGELPAKASAIAPTILETGKSFTAKGMEVLERVGKETMEFIVEETGMEVDKGSTGEGDQQTEEEQFEEVSFDRCFYIYGGPDQLEELEALSSHYALLFNRKKGKLNSDQKTYYDGKLKEIEQIFSLSTNADEDGPESDKGKKTESADTDTDAEMKKLCEYSVRKAAKMAAGYVYPSLPCGFTTSMLVLIFSFVKY</sequence>
<dbReference type="PANTHER" id="PTHR36011">
    <property type="entry name" value="BAT2 DOMAIN PROTEIN"/>
    <property type="match status" value="1"/>
</dbReference>
<keyword evidence="2" id="KW-1133">Transmembrane helix</keyword>
<dbReference type="EMBL" id="CM007647">
    <property type="protein sequence ID" value="ONM08966.1"/>
    <property type="molecule type" value="Genomic_DNA"/>
</dbReference>
<feature type="compositionally biased region" description="Pro residues" evidence="1">
    <location>
        <begin position="1"/>
        <end position="10"/>
    </location>
</feature>
<feature type="transmembrane region" description="Helical" evidence="2">
    <location>
        <begin position="318"/>
        <end position="339"/>
    </location>
</feature>
<feature type="domain" description="DUF7798" evidence="3">
    <location>
        <begin position="215"/>
        <end position="319"/>
    </location>
</feature>
<dbReference type="AlphaFoldDB" id="A0A1D6L3D9"/>
<reference evidence="4" key="1">
    <citation type="submission" date="2015-12" db="EMBL/GenBank/DDBJ databases">
        <title>Update maize B73 reference genome by single molecule sequencing technologies.</title>
        <authorList>
            <consortium name="Maize Genome Sequencing Project"/>
            <person name="Ware D."/>
        </authorList>
    </citation>
    <scope>NUCLEOTIDE SEQUENCE [LARGE SCALE GENOMIC DNA]</scope>
    <source>
        <tissue evidence="4">Seedling</tissue>
    </source>
</reference>
<feature type="region of interest" description="Disordered" evidence="1">
    <location>
        <begin position="273"/>
        <end position="294"/>
    </location>
</feature>
<keyword evidence="2" id="KW-0812">Transmembrane</keyword>
<accession>A0A1D6L3D9</accession>
<feature type="compositionally biased region" description="Basic and acidic residues" evidence="1">
    <location>
        <begin position="282"/>
        <end position="291"/>
    </location>
</feature>
<dbReference type="Pfam" id="PF25074">
    <property type="entry name" value="DUF7798"/>
    <property type="match status" value="1"/>
</dbReference>
<evidence type="ECO:0000259" key="3">
    <source>
        <dbReference type="Pfam" id="PF25074"/>
    </source>
</evidence>
<keyword evidence="2" id="KW-0472">Membrane</keyword>
<evidence type="ECO:0000256" key="2">
    <source>
        <dbReference type="SAM" id="Phobius"/>
    </source>
</evidence>
<evidence type="ECO:0000256" key="1">
    <source>
        <dbReference type="SAM" id="MobiDB-lite"/>
    </source>
</evidence>
<feature type="region of interest" description="Disordered" evidence="1">
    <location>
        <begin position="47"/>
        <end position="85"/>
    </location>
</feature>
<protein>
    <recommendedName>
        <fullName evidence="3">DUF7798 domain-containing protein</fullName>
    </recommendedName>
</protein>
<dbReference type="PANTHER" id="PTHR36011:SF1">
    <property type="entry name" value="BAT2 DOMAIN PROTEIN"/>
    <property type="match status" value="1"/>
</dbReference>